<reference evidence="1 2" key="1">
    <citation type="journal article" date="2017" name="Genome Biol. Evol.">
        <title>Phytophthora megakarya and P. palmivora, closely related causal agents of cacao black pod rot, underwent increases in genome sizes and gene numbers by different mechanisms.</title>
        <authorList>
            <person name="Ali S.S."/>
            <person name="Shao J."/>
            <person name="Lary D.J."/>
            <person name="Kronmiller B."/>
            <person name="Shen D."/>
            <person name="Strem M.D."/>
            <person name="Amoako-Attah I."/>
            <person name="Akrofi A.Y."/>
            <person name="Begoude B.A."/>
            <person name="Ten Hoopen G.M."/>
            <person name="Coulibaly K."/>
            <person name="Kebe B.I."/>
            <person name="Melnick R.L."/>
            <person name="Guiltinan M.J."/>
            <person name="Tyler B.M."/>
            <person name="Meinhardt L.W."/>
            <person name="Bailey B.A."/>
        </authorList>
    </citation>
    <scope>NUCLEOTIDE SEQUENCE [LARGE SCALE GENOMIC DNA]</scope>
    <source>
        <strain evidence="2">sbr112.9</strain>
    </source>
</reference>
<dbReference type="AlphaFoldDB" id="A0A2P4YMW1"/>
<gene>
    <name evidence="1" type="ORF">PHPALM_3230</name>
</gene>
<comment type="caution">
    <text evidence="1">The sequence shown here is derived from an EMBL/GenBank/DDBJ whole genome shotgun (WGS) entry which is preliminary data.</text>
</comment>
<dbReference type="OrthoDB" id="124768at2759"/>
<evidence type="ECO:0000313" key="1">
    <source>
        <dbReference type="EMBL" id="POM79153.1"/>
    </source>
</evidence>
<evidence type="ECO:0000313" key="2">
    <source>
        <dbReference type="Proteomes" id="UP000237271"/>
    </source>
</evidence>
<protein>
    <submittedName>
        <fullName evidence="1">Uncharacterized protein</fullName>
    </submittedName>
</protein>
<organism evidence="1 2">
    <name type="scientific">Phytophthora palmivora</name>
    <dbReference type="NCBI Taxonomy" id="4796"/>
    <lineage>
        <taxon>Eukaryota</taxon>
        <taxon>Sar</taxon>
        <taxon>Stramenopiles</taxon>
        <taxon>Oomycota</taxon>
        <taxon>Peronosporomycetes</taxon>
        <taxon>Peronosporales</taxon>
        <taxon>Peronosporaceae</taxon>
        <taxon>Phytophthora</taxon>
    </lineage>
</organism>
<sequence>MNPSQAFNDDFPRLIGAENFDVWKTRVCAAFNGKHLLGYVKKADYDGQRERRRQEAKIKAFLMKTMDNTHVRLVKNVNTSYETFTLICKKYEGAFFLKLVNAMKAAFETTESVMTEGQKSFYLVHSMPKAWKDNLRIWKGRRKYIPYENLEKSIDG</sequence>
<accession>A0A2P4YMW1</accession>
<name>A0A2P4YMW1_9STRA</name>
<dbReference type="EMBL" id="NCKW01001833">
    <property type="protein sequence ID" value="POM79153.1"/>
    <property type="molecule type" value="Genomic_DNA"/>
</dbReference>
<proteinExistence type="predicted"/>
<keyword evidence="2" id="KW-1185">Reference proteome</keyword>
<dbReference type="Proteomes" id="UP000237271">
    <property type="component" value="Unassembled WGS sequence"/>
</dbReference>